<protein>
    <submittedName>
        <fullName evidence="1">Uncharacterized protein</fullName>
    </submittedName>
</protein>
<reference evidence="2" key="2">
    <citation type="submission" date="2015-01" db="EMBL/GenBank/DDBJ databases">
        <title>Evolutionary Origins and Diversification of the Mycorrhizal Mutualists.</title>
        <authorList>
            <consortium name="DOE Joint Genome Institute"/>
            <consortium name="Mycorrhizal Genomics Consortium"/>
            <person name="Kohler A."/>
            <person name="Kuo A."/>
            <person name="Nagy L.G."/>
            <person name="Floudas D."/>
            <person name="Copeland A."/>
            <person name="Barry K.W."/>
            <person name="Cichocki N."/>
            <person name="Veneault-Fourrey C."/>
            <person name="LaButti K."/>
            <person name="Lindquist E.A."/>
            <person name="Lipzen A."/>
            <person name="Lundell T."/>
            <person name="Morin E."/>
            <person name="Murat C."/>
            <person name="Riley R."/>
            <person name="Ohm R."/>
            <person name="Sun H."/>
            <person name="Tunlid A."/>
            <person name="Henrissat B."/>
            <person name="Grigoriev I.V."/>
            <person name="Hibbett D.S."/>
            <person name="Martin F."/>
        </authorList>
    </citation>
    <scope>NUCLEOTIDE SEQUENCE [LARGE SCALE GENOMIC DNA]</scope>
    <source>
        <strain evidence="2">Foug A</strain>
    </source>
</reference>
<organism evidence="1 2">
    <name type="scientific">Scleroderma citrinum Foug A</name>
    <dbReference type="NCBI Taxonomy" id="1036808"/>
    <lineage>
        <taxon>Eukaryota</taxon>
        <taxon>Fungi</taxon>
        <taxon>Dikarya</taxon>
        <taxon>Basidiomycota</taxon>
        <taxon>Agaricomycotina</taxon>
        <taxon>Agaricomycetes</taxon>
        <taxon>Agaricomycetidae</taxon>
        <taxon>Boletales</taxon>
        <taxon>Sclerodermatineae</taxon>
        <taxon>Sclerodermataceae</taxon>
        <taxon>Scleroderma</taxon>
    </lineage>
</organism>
<gene>
    <name evidence="1" type="ORF">SCLCIDRAFT_923709</name>
</gene>
<dbReference type="InParanoid" id="A0A0C3A7N8"/>
<proteinExistence type="predicted"/>
<sequence length="65" mass="7473">MRWQTPLAYHPQREMSLVANTLLDDTLGVINRHDEHRKLMSSITQLIDGSIEVLLVAALQERCML</sequence>
<dbReference type="Proteomes" id="UP000053989">
    <property type="component" value="Unassembled WGS sequence"/>
</dbReference>
<keyword evidence="2" id="KW-1185">Reference proteome</keyword>
<accession>A0A0C3A7N8</accession>
<dbReference type="HOGENOM" id="CLU_2851056_0_0_1"/>
<evidence type="ECO:0000313" key="1">
    <source>
        <dbReference type="EMBL" id="KIM60877.1"/>
    </source>
</evidence>
<evidence type="ECO:0000313" key="2">
    <source>
        <dbReference type="Proteomes" id="UP000053989"/>
    </source>
</evidence>
<dbReference type="AlphaFoldDB" id="A0A0C3A7N8"/>
<reference evidence="1 2" key="1">
    <citation type="submission" date="2014-04" db="EMBL/GenBank/DDBJ databases">
        <authorList>
            <consortium name="DOE Joint Genome Institute"/>
            <person name="Kuo A."/>
            <person name="Kohler A."/>
            <person name="Nagy L.G."/>
            <person name="Floudas D."/>
            <person name="Copeland A."/>
            <person name="Barry K.W."/>
            <person name="Cichocki N."/>
            <person name="Veneault-Fourrey C."/>
            <person name="LaButti K."/>
            <person name="Lindquist E.A."/>
            <person name="Lipzen A."/>
            <person name="Lundell T."/>
            <person name="Morin E."/>
            <person name="Murat C."/>
            <person name="Sun H."/>
            <person name="Tunlid A."/>
            <person name="Henrissat B."/>
            <person name="Grigoriev I.V."/>
            <person name="Hibbett D.S."/>
            <person name="Martin F."/>
            <person name="Nordberg H.P."/>
            <person name="Cantor M.N."/>
            <person name="Hua S.X."/>
        </authorList>
    </citation>
    <scope>NUCLEOTIDE SEQUENCE [LARGE SCALE GENOMIC DNA]</scope>
    <source>
        <strain evidence="1 2">Foug A</strain>
    </source>
</reference>
<dbReference type="EMBL" id="KN822057">
    <property type="protein sequence ID" value="KIM60877.1"/>
    <property type="molecule type" value="Genomic_DNA"/>
</dbReference>
<name>A0A0C3A7N8_9AGAM</name>